<dbReference type="AlphaFoldDB" id="A0A3N4L156"/>
<organism evidence="4 5">
    <name type="scientific">Morchella conica CCBAS932</name>
    <dbReference type="NCBI Taxonomy" id="1392247"/>
    <lineage>
        <taxon>Eukaryota</taxon>
        <taxon>Fungi</taxon>
        <taxon>Dikarya</taxon>
        <taxon>Ascomycota</taxon>
        <taxon>Pezizomycotina</taxon>
        <taxon>Pezizomycetes</taxon>
        <taxon>Pezizales</taxon>
        <taxon>Morchellaceae</taxon>
        <taxon>Morchella</taxon>
    </lineage>
</organism>
<sequence>MSPSLQLSIPTTSLATSPGKPHTLYHINLRLPLRTLTVAKRYNDFLTLHSQLTSTVGSPPPLNPPPKSYFTRTISNPALTENRRIELEAYLNAILTSPDDRWRSSPPWRTFLTLPSNWSASSSSSTSLPPTPTIANHPITDPAHWLDTHREVKTLLHDARMFLAKRDQAASANDQYEASAGAKRCLVRSSTLIAALDTALRDGRMGSNNKEGGGGELLDGEIRRRRDLVAAARKERDGLESLANSMASRRVPAAADNDRGALFVGATTTAGGRPRVGGGRVLGAPLPETDKTRELDNGGLVLLNEQYMREQDKAVEGLLGNVTRMKEIGMAIGGEIEVQNRMLASLDQDVDKVDKKMRIAKKRVNGIS</sequence>
<protein>
    <submittedName>
        <fullName evidence="4">Phox-like protein</fullName>
    </submittedName>
</protein>
<dbReference type="CDD" id="cd15858">
    <property type="entry name" value="SNARE_VAM7"/>
    <property type="match status" value="1"/>
</dbReference>
<dbReference type="PROSITE" id="PS50195">
    <property type="entry name" value="PX"/>
    <property type="match status" value="1"/>
</dbReference>
<dbReference type="InterPro" id="IPR000727">
    <property type="entry name" value="T_SNARE_dom"/>
</dbReference>
<evidence type="ECO:0000259" key="2">
    <source>
        <dbReference type="PROSITE" id="PS50192"/>
    </source>
</evidence>
<evidence type="ECO:0000259" key="3">
    <source>
        <dbReference type="PROSITE" id="PS50195"/>
    </source>
</evidence>
<gene>
    <name evidence="4" type="ORF">P167DRAFT_501981</name>
</gene>
<dbReference type="SMART" id="SM00312">
    <property type="entry name" value="PX"/>
    <property type="match status" value="1"/>
</dbReference>
<dbReference type="GO" id="GO:0035091">
    <property type="term" value="F:phosphatidylinositol binding"/>
    <property type="evidence" value="ECO:0007669"/>
    <property type="project" value="InterPro"/>
</dbReference>
<feature type="domain" description="T-SNARE coiled-coil homology" evidence="2">
    <location>
        <begin position="305"/>
        <end position="367"/>
    </location>
</feature>
<dbReference type="Gene3D" id="3.30.1520.10">
    <property type="entry name" value="Phox-like domain"/>
    <property type="match status" value="1"/>
</dbReference>
<name>A0A3N4L156_9PEZI</name>
<evidence type="ECO:0000313" key="5">
    <source>
        <dbReference type="Proteomes" id="UP000277580"/>
    </source>
</evidence>
<dbReference type="PANTHER" id="PTHR22775">
    <property type="entry name" value="SORTING NEXIN"/>
    <property type="match status" value="1"/>
</dbReference>
<dbReference type="PROSITE" id="PS50192">
    <property type="entry name" value="T_SNARE"/>
    <property type="match status" value="1"/>
</dbReference>
<dbReference type="Gene3D" id="1.20.5.110">
    <property type="match status" value="1"/>
</dbReference>
<dbReference type="STRING" id="1392247.A0A3N4L156"/>
<dbReference type="Pfam" id="PF00787">
    <property type="entry name" value="PX"/>
    <property type="match status" value="1"/>
</dbReference>
<dbReference type="CDD" id="cd06897">
    <property type="entry name" value="PX_SNARE"/>
    <property type="match status" value="1"/>
</dbReference>
<feature type="compositionally biased region" description="Low complexity" evidence="1">
    <location>
        <begin position="118"/>
        <end position="128"/>
    </location>
</feature>
<reference evidence="4 5" key="1">
    <citation type="journal article" date="2018" name="Nat. Ecol. Evol.">
        <title>Pezizomycetes genomes reveal the molecular basis of ectomycorrhizal truffle lifestyle.</title>
        <authorList>
            <person name="Murat C."/>
            <person name="Payen T."/>
            <person name="Noel B."/>
            <person name="Kuo A."/>
            <person name="Morin E."/>
            <person name="Chen J."/>
            <person name="Kohler A."/>
            <person name="Krizsan K."/>
            <person name="Balestrini R."/>
            <person name="Da Silva C."/>
            <person name="Montanini B."/>
            <person name="Hainaut M."/>
            <person name="Levati E."/>
            <person name="Barry K.W."/>
            <person name="Belfiori B."/>
            <person name="Cichocki N."/>
            <person name="Clum A."/>
            <person name="Dockter R.B."/>
            <person name="Fauchery L."/>
            <person name="Guy J."/>
            <person name="Iotti M."/>
            <person name="Le Tacon F."/>
            <person name="Lindquist E.A."/>
            <person name="Lipzen A."/>
            <person name="Malagnac F."/>
            <person name="Mello A."/>
            <person name="Molinier V."/>
            <person name="Miyauchi S."/>
            <person name="Poulain J."/>
            <person name="Riccioni C."/>
            <person name="Rubini A."/>
            <person name="Sitrit Y."/>
            <person name="Splivallo R."/>
            <person name="Traeger S."/>
            <person name="Wang M."/>
            <person name="Zifcakova L."/>
            <person name="Wipf D."/>
            <person name="Zambonelli A."/>
            <person name="Paolocci F."/>
            <person name="Nowrousian M."/>
            <person name="Ottonello S."/>
            <person name="Baldrian P."/>
            <person name="Spatafora J.W."/>
            <person name="Henrissat B."/>
            <person name="Nagy L.G."/>
            <person name="Aury J.M."/>
            <person name="Wincker P."/>
            <person name="Grigoriev I.V."/>
            <person name="Bonfante P."/>
            <person name="Martin F.M."/>
        </authorList>
    </citation>
    <scope>NUCLEOTIDE SEQUENCE [LARGE SCALE GENOMIC DNA]</scope>
    <source>
        <strain evidence="4 5">CCBAS932</strain>
    </source>
</reference>
<dbReference type="SUPFAM" id="SSF58038">
    <property type="entry name" value="SNARE fusion complex"/>
    <property type="match status" value="1"/>
</dbReference>
<keyword evidence="5" id="KW-1185">Reference proteome</keyword>
<dbReference type="InParanoid" id="A0A3N4L156"/>
<feature type="region of interest" description="Disordered" evidence="1">
    <location>
        <begin position="118"/>
        <end position="140"/>
    </location>
</feature>
<proteinExistence type="predicted"/>
<dbReference type="PANTHER" id="PTHR22775:SF3">
    <property type="entry name" value="SORTING NEXIN-13"/>
    <property type="match status" value="1"/>
</dbReference>
<dbReference type="SMART" id="SM00397">
    <property type="entry name" value="t_SNARE"/>
    <property type="match status" value="1"/>
</dbReference>
<evidence type="ECO:0000256" key="1">
    <source>
        <dbReference type="SAM" id="MobiDB-lite"/>
    </source>
</evidence>
<dbReference type="EMBL" id="ML119113">
    <property type="protein sequence ID" value="RPB15409.1"/>
    <property type="molecule type" value="Genomic_DNA"/>
</dbReference>
<dbReference type="FunCoup" id="A0A3N4L156">
    <property type="interactions" value="130"/>
</dbReference>
<dbReference type="OrthoDB" id="428895at2759"/>
<dbReference type="InterPro" id="IPR001683">
    <property type="entry name" value="PX_dom"/>
</dbReference>
<feature type="domain" description="PX" evidence="3">
    <location>
        <begin position="3"/>
        <end position="118"/>
    </location>
</feature>
<dbReference type="InterPro" id="IPR036871">
    <property type="entry name" value="PX_dom_sf"/>
</dbReference>
<dbReference type="Proteomes" id="UP000277580">
    <property type="component" value="Unassembled WGS sequence"/>
</dbReference>
<dbReference type="SUPFAM" id="SSF64268">
    <property type="entry name" value="PX domain"/>
    <property type="match status" value="1"/>
</dbReference>
<accession>A0A3N4L156</accession>
<evidence type="ECO:0000313" key="4">
    <source>
        <dbReference type="EMBL" id="RPB15409.1"/>
    </source>
</evidence>